<sequence>MAEDSSPFGVVRILALTALLCALLRFVVRPLLERVLGGSAFPRGAVLPVLFSGILLSALATDEIGIHAIFGPFLLGAVTPRGSAPLEWGMGRLRSVTESLLLPPFFVFSGLRTSIGLLGDWRSWLWCLAIVMTAMAAKWGSSTFAARGCGMGWEDSLSIGALMNRRGLTELVVLNIGLDLGVVTPTVFTMFVVMALISTLLTAPTLSLIGRLFAGPRAHRS</sequence>
<evidence type="ECO:0000256" key="1">
    <source>
        <dbReference type="ARBA" id="ARBA00004141"/>
    </source>
</evidence>
<evidence type="ECO:0000256" key="6">
    <source>
        <dbReference type="ARBA" id="ARBA00023136"/>
    </source>
</evidence>
<dbReference type="GO" id="GO:1902600">
    <property type="term" value="P:proton transmembrane transport"/>
    <property type="evidence" value="ECO:0007669"/>
    <property type="project" value="InterPro"/>
</dbReference>
<name>A0A2R3ZQ12_9ACTN</name>
<feature type="transmembrane region" description="Helical" evidence="7">
    <location>
        <begin position="190"/>
        <end position="214"/>
    </location>
</feature>
<dbReference type="InterPro" id="IPR006153">
    <property type="entry name" value="Cation/H_exchanger_TM"/>
</dbReference>
<dbReference type="InterPro" id="IPR050794">
    <property type="entry name" value="CPA2_transporter"/>
</dbReference>
<dbReference type="Pfam" id="PF00999">
    <property type="entry name" value="Na_H_Exchanger"/>
    <property type="match status" value="1"/>
</dbReference>
<evidence type="ECO:0000256" key="3">
    <source>
        <dbReference type="ARBA" id="ARBA00022692"/>
    </source>
</evidence>
<keyword evidence="4 7" id="KW-1133">Transmembrane helix</keyword>
<evidence type="ECO:0000313" key="9">
    <source>
        <dbReference type="EMBL" id="AVR52594.1"/>
    </source>
</evidence>
<dbReference type="PANTHER" id="PTHR32468">
    <property type="entry name" value="CATION/H + ANTIPORTER"/>
    <property type="match status" value="1"/>
</dbReference>
<keyword evidence="5" id="KW-0406">Ion transport</keyword>
<dbReference type="Gene3D" id="1.20.1530.20">
    <property type="match status" value="1"/>
</dbReference>
<comment type="subcellular location">
    <subcellularLocation>
        <location evidence="1">Membrane</location>
        <topology evidence="1">Multi-pass membrane protein</topology>
    </subcellularLocation>
</comment>
<feature type="transmembrane region" description="Helical" evidence="7">
    <location>
        <begin position="123"/>
        <end position="146"/>
    </location>
</feature>
<gene>
    <name evidence="9" type="primary">myeN</name>
</gene>
<keyword evidence="6 7" id="KW-0472">Membrane</keyword>
<dbReference type="AlphaFoldDB" id="A0A2R3ZQ12"/>
<evidence type="ECO:0000256" key="7">
    <source>
        <dbReference type="SAM" id="Phobius"/>
    </source>
</evidence>
<feature type="transmembrane region" description="Helical" evidence="7">
    <location>
        <begin position="6"/>
        <end position="28"/>
    </location>
</feature>
<evidence type="ECO:0000256" key="5">
    <source>
        <dbReference type="ARBA" id="ARBA00023065"/>
    </source>
</evidence>
<protein>
    <submittedName>
        <fullName evidence="9">Sodium/hydrogen exchanger family</fullName>
    </submittedName>
</protein>
<feature type="domain" description="Cation/H+ exchanger transmembrane" evidence="8">
    <location>
        <begin position="5"/>
        <end position="207"/>
    </location>
</feature>
<dbReference type="GO" id="GO:0015297">
    <property type="term" value="F:antiporter activity"/>
    <property type="evidence" value="ECO:0007669"/>
    <property type="project" value="InterPro"/>
</dbReference>
<evidence type="ECO:0000256" key="2">
    <source>
        <dbReference type="ARBA" id="ARBA00022448"/>
    </source>
</evidence>
<dbReference type="PANTHER" id="PTHR32468:SF0">
    <property type="entry name" value="K(+)_H(+) ANTIPORTER 1"/>
    <property type="match status" value="1"/>
</dbReference>
<keyword evidence="3 7" id="KW-0812">Transmembrane</keyword>
<evidence type="ECO:0000256" key="4">
    <source>
        <dbReference type="ARBA" id="ARBA00022989"/>
    </source>
</evidence>
<accession>A0A2R3ZQ12</accession>
<organism evidence="9">
    <name type="scientific">Streptomyces sp. FXJ1.235</name>
    <dbReference type="NCBI Taxonomy" id="1454112"/>
    <lineage>
        <taxon>Bacteria</taxon>
        <taxon>Bacillati</taxon>
        <taxon>Actinomycetota</taxon>
        <taxon>Actinomycetes</taxon>
        <taxon>Kitasatosporales</taxon>
        <taxon>Streptomycetaceae</taxon>
        <taxon>Streptomyces</taxon>
    </lineage>
</organism>
<feature type="transmembrane region" description="Helical" evidence="7">
    <location>
        <begin position="40"/>
        <end position="58"/>
    </location>
</feature>
<dbReference type="GO" id="GO:0016020">
    <property type="term" value="C:membrane"/>
    <property type="evidence" value="ECO:0007669"/>
    <property type="project" value="UniProtKB-SubCell"/>
</dbReference>
<proteinExistence type="predicted"/>
<evidence type="ECO:0000259" key="8">
    <source>
        <dbReference type="Pfam" id="PF00999"/>
    </source>
</evidence>
<feature type="transmembrane region" description="Helical" evidence="7">
    <location>
        <begin position="100"/>
        <end position="117"/>
    </location>
</feature>
<dbReference type="InterPro" id="IPR038770">
    <property type="entry name" value="Na+/solute_symporter_sf"/>
</dbReference>
<dbReference type="EMBL" id="MG837054">
    <property type="protein sequence ID" value="AVR52594.1"/>
    <property type="molecule type" value="Genomic_DNA"/>
</dbReference>
<keyword evidence="2" id="KW-0813">Transport</keyword>
<reference evidence="9" key="1">
    <citation type="journal article" date="2018" name="Mar. Drugs">
        <title>Identification and Characterization of Mycemycin Biosynthetic Gene Clusters in Streptomyces olivaceus FXJ8.012 and Streptomyces sp. FXJ1.235.</title>
        <authorList>
            <person name="Song F."/>
            <person name="Liu N."/>
            <person name="Liu M."/>
            <person name="Chen Y."/>
            <person name="Huang Y."/>
        </authorList>
    </citation>
    <scope>NUCLEOTIDE SEQUENCE</scope>
    <source>
        <strain evidence="9">FXJ1.235</strain>
    </source>
</reference>